<evidence type="ECO:0000256" key="1">
    <source>
        <dbReference type="SAM" id="Coils"/>
    </source>
</evidence>
<dbReference type="Pfam" id="PF26002">
    <property type="entry name" value="Beta-barrel_AprE"/>
    <property type="match status" value="1"/>
</dbReference>
<feature type="domain" description="AprE-like beta-barrel" evidence="3">
    <location>
        <begin position="357"/>
        <end position="451"/>
    </location>
</feature>
<name>A0ABW7EV15_9BURK</name>
<feature type="coiled-coil region" evidence="1">
    <location>
        <begin position="156"/>
        <end position="201"/>
    </location>
</feature>
<dbReference type="Gene3D" id="2.40.50.100">
    <property type="match status" value="1"/>
</dbReference>
<dbReference type="EMBL" id="JBIGHY010000021">
    <property type="protein sequence ID" value="MFG6417306.1"/>
    <property type="molecule type" value="Genomic_DNA"/>
</dbReference>
<evidence type="ECO:0000313" key="5">
    <source>
        <dbReference type="Proteomes" id="UP001606300"/>
    </source>
</evidence>
<reference evidence="4 5" key="1">
    <citation type="submission" date="2024-09" db="EMBL/GenBank/DDBJ databases">
        <title>Novel species of the genus Pelomonas and Roseateles isolated from streams.</title>
        <authorList>
            <person name="Lu H."/>
        </authorList>
    </citation>
    <scope>NUCLEOTIDE SEQUENCE [LARGE SCALE GENOMIC DNA]</scope>
    <source>
        <strain evidence="4 5">DC23W</strain>
    </source>
</reference>
<keyword evidence="1" id="KW-0175">Coiled coil</keyword>
<dbReference type="InterPro" id="IPR058982">
    <property type="entry name" value="Beta-barrel_AprE"/>
</dbReference>
<evidence type="ECO:0000256" key="2">
    <source>
        <dbReference type="SAM" id="Phobius"/>
    </source>
</evidence>
<keyword evidence="2" id="KW-0812">Transmembrane</keyword>
<organism evidence="4 5">
    <name type="scientific">Pelomonas dachongensis</name>
    <dbReference type="NCBI Taxonomy" id="3299029"/>
    <lineage>
        <taxon>Bacteria</taxon>
        <taxon>Pseudomonadati</taxon>
        <taxon>Pseudomonadota</taxon>
        <taxon>Betaproteobacteria</taxon>
        <taxon>Burkholderiales</taxon>
        <taxon>Sphaerotilaceae</taxon>
        <taxon>Roseateles</taxon>
    </lineage>
</organism>
<dbReference type="SUPFAM" id="SSF51230">
    <property type="entry name" value="Single hybrid motif"/>
    <property type="match status" value="1"/>
</dbReference>
<protein>
    <submittedName>
        <fullName evidence="4">Biotin/lipoyl-binding protein</fullName>
    </submittedName>
</protein>
<comment type="caution">
    <text evidence="4">The sequence shown here is derived from an EMBL/GenBank/DDBJ whole genome shotgun (WGS) entry which is preliminary data.</text>
</comment>
<evidence type="ECO:0000313" key="4">
    <source>
        <dbReference type="EMBL" id="MFG6417306.1"/>
    </source>
</evidence>
<dbReference type="InterPro" id="IPR050739">
    <property type="entry name" value="MFP"/>
</dbReference>
<evidence type="ECO:0000259" key="3">
    <source>
        <dbReference type="Pfam" id="PF26002"/>
    </source>
</evidence>
<feature type="transmembrane region" description="Helical" evidence="2">
    <location>
        <begin position="68"/>
        <end position="88"/>
    </location>
</feature>
<keyword evidence="2" id="KW-0472">Membrane</keyword>
<dbReference type="Gene3D" id="2.40.30.170">
    <property type="match status" value="1"/>
</dbReference>
<feature type="coiled-coil region" evidence="1">
    <location>
        <begin position="240"/>
        <end position="267"/>
    </location>
</feature>
<dbReference type="PANTHER" id="PTHR30386">
    <property type="entry name" value="MEMBRANE FUSION SUBUNIT OF EMRAB-TOLC MULTIDRUG EFFLUX PUMP"/>
    <property type="match status" value="1"/>
</dbReference>
<dbReference type="Proteomes" id="UP001606300">
    <property type="component" value="Unassembled WGS sequence"/>
</dbReference>
<keyword evidence="5" id="KW-1185">Reference proteome</keyword>
<gene>
    <name evidence="4" type="ORF">ACG02S_25770</name>
</gene>
<dbReference type="PRINTS" id="PR01490">
    <property type="entry name" value="RTXTOXIND"/>
</dbReference>
<dbReference type="PANTHER" id="PTHR30386:SF28">
    <property type="entry name" value="EXPORTED PROTEIN"/>
    <property type="match status" value="1"/>
</dbReference>
<dbReference type="InterPro" id="IPR011053">
    <property type="entry name" value="Single_hybrid_motif"/>
</dbReference>
<keyword evidence="2" id="KW-1133">Transmembrane helix</keyword>
<accession>A0ABW7EV15</accession>
<proteinExistence type="predicted"/>
<dbReference type="RefSeq" id="WP_394473364.1">
    <property type="nucleotide sequence ID" value="NZ_JBIGHY010000021.1"/>
</dbReference>
<sequence length="486" mass="52698">MAITTKKWLRYLLAKGARVVSSDRSEAQMGAATSNEGKVITDAPLFRPEVLAARQAQWMGGIRIGRPLGFSIVTGASLLMAGALVAFACWGEVTRKVTVHGVLLPSGGLINVAAPQAGTIAEVHVREGEEVAAGQSLIRLKSERVTAAGDAALLIAQALTARRTSLEAERRLTEQNLRQRLEALQQRQQSLQAEERQALAELETHRLRLQLSQRTLERHQQLAKDGFVAAAQVQQTREEQLDLQLRERTAERNLQALQRDLQAVRGDRQSLGTQTQTTLAQLDRGLASLDQESTEAGSRSSLTVTAPQHSRVSVLPLEAGQAVQSGQTLVSLVPAAQGGGQPAEDPSHLQAQLFAPSRTAGFIQPGQSVWLRYAAFPYQKFGMAEGKVIALSRSPIASQDLPNGQAQALLAAAQANEPMYRITVRLARQTVDTYGKQTYLAAGMSVDADVRQDRRKVWEWLLEPVLAVTGSQKPPSQEATSSVDLQ</sequence>